<name>A0A917TBK1_9ACTN</name>
<dbReference type="Gene3D" id="1.10.1740.10">
    <property type="match status" value="1"/>
</dbReference>
<keyword evidence="3" id="KW-0731">Sigma factor</keyword>
<dbReference type="EMBL" id="BMPI01000007">
    <property type="protein sequence ID" value="GGM16776.1"/>
    <property type="molecule type" value="Genomic_DNA"/>
</dbReference>
<dbReference type="InterPro" id="IPR013249">
    <property type="entry name" value="RNA_pol_sigma70_r4_t2"/>
</dbReference>
<feature type="domain" description="RNA polymerase sigma-70 region 2" evidence="6">
    <location>
        <begin position="19"/>
        <end position="78"/>
    </location>
</feature>
<organism evidence="8 9">
    <name type="scientific">Dactylosporangium sucinum</name>
    <dbReference type="NCBI Taxonomy" id="1424081"/>
    <lineage>
        <taxon>Bacteria</taxon>
        <taxon>Bacillati</taxon>
        <taxon>Actinomycetota</taxon>
        <taxon>Actinomycetes</taxon>
        <taxon>Micromonosporales</taxon>
        <taxon>Micromonosporaceae</taxon>
        <taxon>Dactylosporangium</taxon>
    </lineage>
</organism>
<dbReference type="InterPro" id="IPR014284">
    <property type="entry name" value="RNA_pol_sigma-70_dom"/>
</dbReference>
<dbReference type="InterPro" id="IPR013325">
    <property type="entry name" value="RNA_pol_sigma_r2"/>
</dbReference>
<dbReference type="SUPFAM" id="SSF88946">
    <property type="entry name" value="Sigma2 domain of RNA polymerase sigma factors"/>
    <property type="match status" value="1"/>
</dbReference>
<dbReference type="InterPro" id="IPR007627">
    <property type="entry name" value="RNA_pol_sigma70_r2"/>
</dbReference>
<evidence type="ECO:0000313" key="8">
    <source>
        <dbReference type="EMBL" id="GGM16776.1"/>
    </source>
</evidence>
<proteinExistence type="inferred from homology"/>
<dbReference type="NCBIfam" id="TIGR02937">
    <property type="entry name" value="sigma70-ECF"/>
    <property type="match status" value="1"/>
</dbReference>
<keyword evidence="5" id="KW-0804">Transcription</keyword>
<evidence type="ECO:0000259" key="7">
    <source>
        <dbReference type="Pfam" id="PF08281"/>
    </source>
</evidence>
<dbReference type="Proteomes" id="UP000642070">
    <property type="component" value="Unassembled WGS sequence"/>
</dbReference>
<dbReference type="GO" id="GO:0003677">
    <property type="term" value="F:DNA binding"/>
    <property type="evidence" value="ECO:0007669"/>
    <property type="project" value="UniProtKB-KW"/>
</dbReference>
<evidence type="ECO:0000256" key="3">
    <source>
        <dbReference type="ARBA" id="ARBA00023082"/>
    </source>
</evidence>
<dbReference type="RefSeq" id="WP_190249239.1">
    <property type="nucleotide sequence ID" value="NZ_BMPI01000007.1"/>
</dbReference>
<reference evidence="8" key="1">
    <citation type="journal article" date="2014" name="Int. J. Syst. Evol. Microbiol.">
        <title>Complete genome sequence of Corynebacterium casei LMG S-19264T (=DSM 44701T), isolated from a smear-ripened cheese.</title>
        <authorList>
            <consortium name="US DOE Joint Genome Institute (JGI-PGF)"/>
            <person name="Walter F."/>
            <person name="Albersmeier A."/>
            <person name="Kalinowski J."/>
            <person name="Ruckert C."/>
        </authorList>
    </citation>
    <scope>NUCLEOTIDE SEQUENCE</scope>
    <source>
        <strain evidence="8">JCM 19831</strain>
    </source>
</reference>
<dbReference type="SUPFAM" id="SSF88659">
    <property type="entry name" value="Sigma3 and sigma4 domains of RNA polymerase sigma factors"/>
    <property type="match status" value="1"/>
</dbReference>
<evidence type="ECO:0000259" key="6">
    <source>
        <dbReference type="Pfam" id="PF04542"/>
    </source>
</evidence>
<evidence type="ECO:0000313" key="9">
    <source>
        <dbReference type="Proteomes" id="UP000642070"/>
    </source>
</evidence>
<evidence type="ECO:0000256" key="4">
    <source>
        <dbReference type="ARBA" id="ARBA00023125"/>
    </source>
</evidence>
<dbReference type="PANTHER" id="PTHR43133:SF50">
    <property type="entry name" value="ECF RNA POLYMERASE SIGMA FACTOR SIGM"/>
    <property type="match status" value="1"/>
</dbReference>
<evidence type="ECO:0000256" key="1">
    <source>
        <dbReference type="ARBA" id="ARBA00010641"/>
    </source>
</evidence>
<sequence length="166" mass="18613">MDQSGEQRYREFVGARSAALLRTAYLLVGDRGRAEDLLQTALVKTYVAWDRIKDPSATEAYVRRVMATTATSWWRRRWSAERPVVSLPDSSVADASGALADADEMRRLLLTLPVRQRAVLVLRYYDDMSEADVAEMLGISRSAVSSYAARGLQALRQRMGKEINAL</sequence>
<feature type="domain" description="RNA polymerase sigma factor 70 region 4 type 2" evidence="7">
    <location>
        <begin position="103"/>
        <end position="155"/>
    </location>
</feature>
<keyword evidence="4" id="KW-0238">DNA-binding</keyword>
<dbReference type="Gene3D" id="1.10.10.10">
    <property type="entry name" value="Winged helix-like DNA-binding domain superfamily/Winged helix DNA-binding domain"/>
    <property type="match status" value="1"/>
</dbReference>
<dbReference type="GO" id="GO:0006352">
    <property type="term" value="P:DNA-templated transcription initiation"/>
    <property type="evidence" value="ECO:0007669"/>
    <property type="project" value="InterPro"/>
</dbReference>
<keyword evidence="9" id="KW-1185">Reference proteome</keyword>
<evidence type="ECO:0000256" key="2">
    <source>
        <dbReference type="ARBA" id="ARBA00023015"/>
    </source>
</evidence>
<dbReference type="AlphaFoldDB" id="A0A917TBK1"/>
<protein>
    <submittedName>
        <fullName evidence="8">RNA polymerase sigma factor</fullName>
    </submittedName>
</protein>
<dbReference type="PANTHER" id="PTHR43133">
    <property type="entry name" value="RNA POLYMERASE ECF-TYPE SIGMA FACTO"/>
    <property type="match status" value="1"/>
</dbReference>
<dbReference type="InterPro" id="IPR039425">
    <property type="entry name" value="RNA_pol_sigma-70-like"/>
</dbReference>
<dbReference type="InterPro" id="IPR036388">
    <property type="entry name" value="WH-like_DNA-bd_sf"/>
</dbReference>
<reference evidence="8" key="2">
    <citation type="submission" date="2020-09" db="EMBL/GenBank/DDBJ databases">
        <authorList>
            <person name="Sun Q."/>
            <person name="Ohkuma M."/>
        </authorList>
    </citation>
    <scope>NUCLEOTIDE SEQUENCE</scope>
    <source>
        <strain evidence="8">JCM 19831</strain>
    </source>
</reference>
<dbReference type="GO" id="GO:0016987">
    <property type="term" value="F:sigma factor activity"/>
    <property type="evidence" value="ECO:0007669"/>
    <property type="project" value="UniProtKB-KW"/>
</dbReference>
<keyword evidence="2" id="KW-0805">Transcription regulation</keyword>
<evidence type="ECO:0000256" key="5">
    <source>
        <dbReference type="ARBA" id="ARBA00023163"/>
    </source>
</evidence>
<dbReference type="Pfam" id="PF04542">
    <property type="entry name" value="Sigma70_r2"/>
    <property type="match status" value="1"/>
</dbReference>
<dbReference type="InterPro" id="IPR013324">
    <property type="entry name" value="RNA_pol_sigma_r3/r4-like"/>
</dbReference>
<dbReference type="CDD" id="cd06171">
    <property type="entry name" value="Sigma70_r4"/>
    <property type="match status" value="1"/>
</dbReference>
<comment type="similarity">
    <text evidence="1">Belongs to the sigma-70 factor family. ECF subfamily.</text>
</comment>
<comment type="caution">
    <text evidence="8">The sequence shown here is derived from an EMBL/GenBank/DDBJ whole genome shotgun (WGS) entry which is preliminary data.</text>
</comment>
<dbReference type="Pfam" id="PF08281">
    <property type="entry name" value="Sigma70_r4_2"/>
    <property type="match status" value="1"/>
</dbReference>
<accession>A0A917TBK1</accession>
<dbReference type="NCBIfam" id="TIGR02983">
    <property type="entry name" value="SigE-fam_strep"/>
    <property type="match status" value="1"/>
</dbReference>
<gene>
    <name evidence="8" type="ORF">GCM10007977_017550</name>
</gene>
<dbReference type="InterPro" id="IPR014325">
    <property type="entry name" value="RNA_pol_sigma-E_actinobac"/>
</dbReference>